<dbReference type="CDD" id="cd00180">
    <property type="entry name" value="PKc"/>
    <property type="match status" value="1"/>
</dbReference>
<dbReference type="InParanoid" id="D2VU97"/>
<dbReference type="Gene3D" id="1.10.510.10">
    <property type="entry name" value="Transferase(Phosphotransferase) domain 1"/>
    <property type="match status" value="1"/>
</dbReference>
<feature type="region of interest" description="Disordered" evidence="1">
    <location>
        <begin position="1"/>
        <end position="39"/>
    </location>
</feature>
<dbReference type="PROSITE" id="PS00108">
    <property type="entry name" value="PROTEIN_KINASE_ST"/>
    <property type="match status" value="1"/>
</dbReference>
<evidence type="ECO:0000313" key="4">
    <source>
        <dbReference type="Proteomes" id="UP000006671"/>
    </source>
</evidence>
<dbReference type="SUPFAM" id="SSF56112">
    <property type="entry name" value="Protein kinase-like (PK-like)"/>
    <property type="match status" value="1"/>
</dbReference>
<dbReference type="InterPro" id="IPR011009">
    <property type="entry name" value="Kinase-like_dom_sf"/>
</dbReference>
<dbReference type="PANTHER" id="PTHR44167">
    <property type="entry name" value="OVARIAN-SPECIFIC SERINE/THREONINE-PROTEIN KINASE LOK-RELATED"/>
    <property type="match status" value="1"/>
</dbReference>
<keyword evidence="4" id="KW-1185">Reference proteome</keyword>
<protein>
    <submittedName>
        <fullName evidence="3">CAMK family protein kinase</fullName>
    </submittedName>
</protein>
<dbReference type="EMBL" id="GG738898">
    <property type="protein sequence ID" value="EFC39589.1"/>
    <property type="molecule type" value="Genomic_DNA"/>
</dbReference>
<keyword evidence="3" id="KW-0418">Kinase</keyword>
<dbReference type="STRING" id="5762.D2VU97"/>
<evidence type="ECO:0000256" key="1">
    <source>
        <dbReference type="SAM" id="MobiDB-lite"/>
    </source>
</evidence>
<dbReference type="SMART" id="SM00220">
    <property type="entry name" value="S_TKc"/>
    <property type="match status" value="1"/>
</dbReference>
<dbReference type="Pfam" id="PF00069">
    <property type="entry name" value="Pkinase"/>
    <property type="match status" value="1"/>
</dbReference>
<dbReference type="KEGG" id="ngr:NAEGRDRAFT_59238"/>
<proteinExistence type="predicted"/>
<dbReference type="GO" id="GO:0005524">
    <property type="term" value="F:ATP binding"/>
    <property type="evidence" value="ECO:0007669"/>
    <property type="project" value="InterPro"/>
</dbReference>
<reference evidence="3 4" key="1">
    <citation type="journal article" date="2010" name="Cell">
        <title>The genome of Naegleria gruberi illuminates early eukaryotic versatility.</title>
        <authorList>
            <person name="Fritz-Laylin L.K."/>
            <person name="Prochnik S.E."/>
            <person name="Ginger M.L."/>
            <person name="Dacks J.B."/>
            <person name="Carpenter M.L."/>
            <person name="Field M.C."/>
            <person name="Kuo A."/>
            <person name="Paredez A."/>
            <person name="Chapman J."/>
            <person name="Pham J."/>
            <person name="Shu S."/>
            <person name="Neupane R."/>
            <person name="Cipriano M."/>
            <person name="Mancuso J."/>
            <person name="Tu H."/>
            <person name="Salamov A."/>
            <person name="Lindquist E."/>
            <person name="Shapiro H."/>
            <person name="Lucas S."/>
            <person name="Grigoriev I.V."/>
            <person name="Cande W.Z."/>
            <person name="Fulton C."/>
            <person name="Rokhsar D.S."/>
            <person name="Dawson S.C."/>
        </authorList>
    </citation>
    <scope>NUCLEOTIDE SEQUENCE [LARGE SCALE GENOMIC DNA]</scope>
    <source>
        <strain evidence="3 4">NEG-M</strain>
    </source>
</reference>
<dbReference type="Proteomes" id="UP000006671">
    <property type="component" value="Unassembled WGS sequence"/>
</dbReference>
<evidence type="ECO:0000259" key="2">
    <source>
        <dbReference type="PROSITE" id="PS50011"/>
    </source>
</evidence>
<dbReference type="GeneID" id="8857665"/>
<dbReference type="RefSeq" id="XP_002672333.1">
    <property type="nucleotide sequence ID" value="XM_002672287.1"/>
</dbReference>
<evidence type="ECO:0000313" key="3">
    <source>
        <dbReference type="EMBL" id="EFC39589.1"/>
    </source>
</evidence>
<feature type="domain" description="Protein kinase" evidence="2">
    <location>
        <begin position="87"/>
        <end position="343"/>
    </location>
</feature>
<dbReference type="PROSITE" id="PS50011">
    <property type="entry name" value="PROTEIN_KINASE_DOM"/>
    <property type="match status" value="1"/>
</dbReference>
<gene>
    <name evidence="3" type="ORF">NAEGRDRAFT_59238</name>
</gene>
<dbReference type="Pfam" id="PF13475">
    <property type="entry name" value="DUF4116"/>
    <property type="match status" value="1"/>
</dbReference>
<organism evidence="4">
    <name type="scientific">Naegleria gruberi</name>
    <name type="common">Amoeba</name>
    <dbReference type="NCBI Taxonomy" id="5762"/>
    <lineage>
        <taxon>Eukaryota</taxon>
        <taxon>Discoba</taxon>
        <taxon>Heterolobosea</taxon>
        <taxon>Tetramitia</taxon>
        <taxon>Eutetramitia</taxon>
        <taxon>Vahlkampfiidae</taxon>
        <taxon>Naegleria</taxon>
    </lineage>
</organism>
<dbReference type="GO" id="GO:0005634">
    <property type="term" value="C:nucleus"/>
    <property type="evidence" value="ECO:0007669"/>
    <property type="project" value="TreeGrafter"/>
</dbReference>
<dbReference type="AlphaFoldDB" id="D2VU97"/>
<keyword evidence="3" id="KW-0808">Transferase</keyword>
<dbReference type="GO" id="GO:0044773">
    <property type="term" value="P:mitotic DNA damage checkpoint signaling"/>
    <property type="evidence" value="ECO:0007669"/>
    <property type="project" value="TreeGrafter"/>
</dbReference>
<sequence length="799" mass="93742">MLNSFHKREREYSDEEDTTVEGNKDDQADEPTSGPTHFFMPETYEQAIPKKKKLMDYVNIDIENKVQLPEAESRNAIEHYLTTNVGASYCKKIGEGGGGDVYLVKKGNTMKAVKHIRSFSNEYSRFDEVFQIAKLKHDHIIEIDDYYLINNEFCFEMDYYEKGSLETYKNKLTVGQLFQIACQISSAIKYISEQELCHRDVKIANILVKEITDSNIYVVLTDFGVSFKKNSYKPYQFKTGTEQYYDPEIEKYFNTEKRGLLEFPFKTETDLYALGVTLERLSNKTTINSTPLLKEIITSLTNSTLPTRMKMMNVLADISLATTIAFKDPKNRTQWDKYLHACVMNPNCFIFCPYNKNKRFIYKVLDINHHIFEMVPDDLLDENIVIKSIRDVRSVLIFQNRNKACIDKFKSLISHLIDVHVLRNVQYNTGERIQTEMEKLSESQLEILVYYNSRFFKYFPIKYTLNRNIVFSFIKKVEECFQHCSYRDDEEIIQYVLEKNPKFITFISFELRFKYEQQYAKEILEVDPSFYSSLSEISLKDRLFAKLAMKGCKSQRDFDSNFDCLPEDLKTQDFFIEIITENSKTFHNLKNHLDHDSLVQGFSHLIHAIEVKEQGNELMQKCSDDIELVNQIIEISPDLYENLSCNNLKNNEIIIETYLNHTYYPRLSKDLKLDDEFQAKHLKKLIDSGYITKPNRELVRSGIFKSKDIGLLLYLESKDLDDKEFMLPILEKFPRAYLSCRSLLIDKEIIKMVIRKNDEIYEDLDTTFQKDEEILSVLNEPKSSIDSIMAEVNDNTSEK</sequence>
<dbReference type="PANTHER" id="PTHR44167:SF25">
    <property type="entry name" value="PROTEIN KINASE DOMAIN CONTAINING PROTEIN"/>
    <property type="match status" value="1"/>
</dbReference>
<name>D2VU97_NAEGR</name>
<dbReference type="InterPro" id="IPR025197">
    <property type="entry name" value="DUF4116"/>
</dbReference>
<dbReference type="GO" id="GO:0004674">
    <property type="term" value="F:protein serine/threonine kinase activity"/>
    <property type="evidence" value="ECO:0007669"/>
    <property type="project" value="TreeGrafter"/>
</dbReference>
<dbReference type="InterPro" id="IPR000719">
    <property type="entry name" value="Prot_kinase_dom"/>
</dbReference>
<dbReference type="VEuPathDB" id="AmoebaDB:NAEGRDRAFT_59238"/>
<dbReference type="InterPro" id="IPR008271">
    <property type="entry name" value="Ser/Thr_kinase_AS"/>
</dbReference>
<feature type="compositionally biased region" description="Basic and acidic residues" evidence="1">
    <location>
        <begin position="1"/>
        <end position="11"/>
    </location>
</feature>
<dbReference type="OrthoDB" id="248923at2759"/>
<dbReference type="GO" id="GO:0005737">
    <property type="term" value="C:cytoplasm"/>
    <property type="evidence" value="ECO:0007669"/>
    <property type="project" value="TreeGrafter"/>
</dbReference>
<accession>D2VU97</accession>